<organism evidence="2 3">
    <name type="scientific">Botrytis porri</name>
    <dbReference type="NCBI Taxonomy" id="87229"/>
    <lineage>
        <taxon>Eukaryota</taxon>
        <taxon>Fungi</taxon>
        <taxon>Dikarya</taxon>
        <taxon>Ascomycota</taxon>
        <taxon>Pezizomycotina</taxon>
        <taxon>Leotiomycetes</taxon>
        <taxon>Helotiales</taxon>
        <taxon>Sclerotiniaceae</taxon>
        <taxon>Botrytis</taxon>
    </lineage>
</organism>
<gene>
    <name evidence="2" type="ORF">BPOR_0465g00060</name>
</gene>
<proteinExistence type="predicted"/>
<reference evidence="2 3" key="1">
    <citation type="submission" date="2017-12" db="EMBL/GenBank/DDBJ databases">
        <title>Comparative genomics of Botrytis spp.</title>
        <authorList>
            <person name="Valero-Jimenez C.A."/>
            <person name="Tapia P."/>
            <person name="Veloso J."/>
            <person name="Silva-Moreno E."/>
            <person name="Staats M."/>
            <person name="Valdes J.H."/>
            <person name="Van Kan J.A.L."/>
        </authorList>
    </citation>
    <scope>NUCLEOTIDE SEQUENCE [LARGE SCALE GENOMIC DNA]</scope>
    <source>
        <strain evidence="2 3">MUCL3349</strain>
    </source>
</reference>
<comment type="caution">
    <text evidence="2">The sequence shown here is derived from an EMBL/GenBank/DDBJ whole genome shotgun (WGS) entry which is preliminary data.</text>
</comment>
<feature type="region of interest" description="Disordered" evidence="1">
    <location>
        <begin position="177"/>
        <end position="200"/>
    </location>
</feature>
<feature type="region of interest" description="Disordered" evidence="1">
    <location>
        <begin position="19"/>
        <end position="40"/>
    </location>
</feature>
<dbReference type="EMBL" id="PQXO01000464">
    <property type="protein sequence ID" value="TGO84792.1"/>
    <property type="molecule type" value="Genomic_DNA"/>
</dbReference>
<dbReference type="Proteomes" id="UP000297280">
    <property type="component" value="Unassembled WGS sequence"/>
</dbReference>
<protein>
    <submittedName>
        <fullName evidence="2">Uncharacterized protein</fullName>
    </submittedName>
</protein>
<evidence type="ECO:0000313" key="2">
    <source>
        <dbReference type="EMBL" id="TGO84792.1"/>
    </source>
</evidence>
<dbReference type="AlphaFoldDB" id="A0A4Z1KKL0"/>
<sequence length="374" mass="40879">MGTLTTPAERAEELRARLSGQAFNRSSRRTTRQNSTLSNPMFTAALHATPRDARGAELSPIEARLVRMLKIFATDEEVAEYGNMYTKNKAQAGKGTLSGTIFSGVSLNMDEDTPYNKVDMVADAKAMTGDFLTMPENKIIDITTIDAECADNPEYMEALTGAGSGITVLVAPKLEEEEKKPMQDDEEGQSSTTSISPNSDAVANTVSDYRLVLERFKCHREQHDGFASTRNEIYWALASGSDVRYKQNFKTGEYGAVESGNVRQMGLTYFEGAVEEHFAGHIECWEADDSGDSFYNRMVQTLKDILDFSIEAAVNATAADDWGDECGSTGKGAAILALIGTCGRLVAALLEWLTNDDDLVFRRVFAFTEPALAA</sequence>
<name>A0A4Z1KKL0_9HELO</name>
<evidence type="ECO:0000256" key="1">
    <source>
        <dbReference type="SAM" id="MobiDB-lite"/>
    </source>
</evidence>
<evidence type="ECO:0000313" key="3">
    <source>
        <dbReference type="Proteomes" id="UP000297280"/>
    </source>
</evidence>
<accession>A0A4Z1KKL0</accession>
<keyword evidence="3" id="KW-1185">Reference proteome</keyword>
<feature type="compositionally biased region" description="Polar residues" evidence="1">
    <location>
        <begin position="189"/>
        <end position="200"/>
    </location>
</feature>